<name>A0A0A9DPW4_ARUDO</name>
<feature type="signal peptide" evidence="1">
    <location>
        <begin position="1"/>
        <end position="24"/>
    </location>
</feature>
<feature type="chain" id="PRO_5002063985" description="Secreted protein" evidence="1">
    <location>
        <begin position="25"/>
        <end position="58"/>
    </location>
</feature>
<dbReference type="EMBL" id="GBRH01209172">
    <property type="protein sequence ID" value="JAD88723.1"/>
    <property type="molecule type" value="Transcribed_RNA"/>
</dbReference>
<sequence>MSFPINCLHQLPLSWLLLPSVACADQSSSGLPWKPRCTGGCGWWQFYGALVARDDGAE</sequence>
<proteinExistence type="predicted"/>
<keyword evidence="1" id="KW-0732">Signal</keyword>
<evidence type="ECO:0000256" key="1">
    <source>
        <dbReference type="SAM" id="SignalP"/>
    </source>
</evidence>
<reference evidence="2" key="1">
    <citation type="submission" date="2014-09" db="EMBL/GenBank/DDBJ databases">
        <authorList>
            <person name="Magalhaes I.L.F."/>
            <person name="Oliveira U."/>
            <person name="Santos F.R."/>
            <person name="Vidigal T.H.D.A."/>
            <person name="Brescovit A.D."/>
            <person name="Santos A.J."/>
        </authorList>
    </citation>
    <scope>NUCLEOTIDE SEQUENCE</scope>
    <source>
        <tissue evidence="2">Shoot tissue taken approximately 20 cm above the soil surface</tissue>
    </source>
</reference>
<evidence type="ECO:0008006" key="3">
    <source>
        <dbReference type="Google" id="ProtNLM"/>
    </source>
</evidence>
<protein>
    <recommendedName>
        <fullName evidence="3">Secreted protein</fullName>
    </recommendedName>
</protein>
<accession>A0A0A9DPW4</accession>
<dbReference type="AlphaFoldDB" id="A0A0A9DPW4"/>
<organism evidence="2">
    <name type="scientific">Arundo donax</name>
    <name type="common">Giant reed</name>
    <name type="synonym">Donax arundinaceus</name>
    <dbReference type="NCBI Taxonomy" id="35708"/>
    <lineage>
        <taxon>Eukaryota</taxon>
        <taxon>Viridiplantae</taxon>
        <taxon>Streptophyta</taxon>
        <taxon>Embryophyta</taxon>
        <taxon>Tracheophyta</taxon>
        <taxon>Spermatophyta</taxon>
        <taxon>Magnoliopsida</taxon>
        <taxon>Liliopsida</taxon>
        <taxon>Poales</taxon>
        <taxon>Poaceae</taxon>
        <taxon>PACMAD clade</taxon>
        <taxon>Arundinoideae</taxon>
        <taxon>Arundineae</taxon>
        <taxon>Arundo</taxon>
    </lineage>
</organism>
<evidence type="ECO:0000313" key="2">
    <source>
        <dbReference type="EMBL" id="JAD88723.1"/>
    </source>
</evidence>
<reference evidence="2" key="2">
    <citation type="journal article" date="2015" name="Data Brief">
        <title>Shoot transcriptome of the giant reed, Arundo donax.</title>
        <authorList>
            <person name="Barrero R.A."/>
            <person name="Guerrero F.D."/>
            <person name="Moolhuijzen P."/>
            <person name="Goolsby J.A."/>
            <person name="Tidwell J."/>
            <person name="Bellgard S.E."/>
            <person name="Bellgard M.I."/>
        </authorList>
    </citation>
    <scope>NUCLEOTIDE SEQUENCE</scope>
    <source>
        <tissue evidence="2">Shoot tissue taken approximately 20 cm above the soil surface</tissue>
    </source>
</reference>